<feature type="domain" description="Aminotransferase class I/classII large" evidence="3">
    <location>
        <begin position="40"/>
        <end position="332"/>
    </location>
</feature>
<protein>
    <submittedName>
        <fullName evidence="4">7-keto-8-aminopelargonate synthetase</fullName>
    </submittedName>
</protein>
<dbReference type="GO" id="GO:0016740">
    <property type="term" value="F:transferase activity"/>
    <property type="evidence" value="ECO:0007669"/>
    <property type="project" value="UniProtKB-KW"/>
</dbReference>
<dbReference type="InterPro" id="IPR015424">
    <property type="entry name" value="PyrdxlP-dep_Trfase"/>
</dbReference>
<evidence type="ECO:0000313" key="4">
    <source>
        <dbReference type="EMBL" id="SDM24286.1"/>
    </source>
</evidence>
<dbReference type="EMBL" id="FNHH01000008">
    <property type="protein sequence ID" value="SDM24286.1"/>
    <property type="molecule type" value="Genomic_DNA"/>
</dbReference>
<dbReference type="RefSeq" id="WP_090703155.1">
    <property type="nucleotide sequence ID" value="NZ_FNHH01000008.1"/>
</dbReference>
<dbReference type="InterPro" id="IPR015422">
    <property type="entry name" value="PyrdxlP-dep_Trfase_small"/>
</dbReference>
<dbReference type="Proteomes" id="UP000199226">
    <property type="component" value="Unassembled WGS sequence"/>
</dbReference>
<proteinExistence type="predicted"/>
<dbReference type="InterPro" id="IPR004839">
    <property type="entry name" value="Aminotransferase_I/II_large"/>
</dbReference>
<accession>A0A1G9RM08</accession>
<dbReference type="Pfam" id="PF00155">
    <property type="entry name" value="Aminotran_1_2"/>
    <property type="match status" value="1"/>
</dbReference>
<evidence type="ECO:0000313" key="5">
    <source>
        <dbReference type="Proteomes" id="UP000199226"/>
    </source>
</evidence>
<dbReference type="SUPFAM" id="SSF53383">
    <property type="entry name" value="PLP-dependent transferases"/>
    <property type="match status" value="1"/>
</dbReference>
<dbReference type="STRING" id="990371.SAMN05421813_10875"/>
<evidence type="ECO:0000256" key="2">
    <source>
        <dbReference type="ARBA" id="ARBA00022679"/>
    </source>
</evidence>
<dbReference type="GO" id="GO:0030170">
    <property type="term" value="F:pyridoxal phosphate binding"/>
    <property type="evidence" value="ECO:0007669"/>
    <property type="project" value="InterPro"/>
</dbReference>
<reference evidence="5" key="1">
    <citation type="submission" date="2016-10" db="EMBL/GenBank/DDBJ databases">
        <authorList>
            <person name="Varghese N."/>
            <person name="Submissions S."/>
        </authorList>
    </citation>
    <scope>NUCLEOTIDE SEQUENCE [LARGE SCALE GENOMIC DNA]</scope>
    <source>
        <strain evidence="5">DSM 24536</strain>
    </source>
</reference>
<dbReference type="Gene3D" id="3.40.640.10">
    <property type="entry name" value="Type I PLP-dependent aspartate aminotransferase-like (Major domain)"/>
    <property type="match status" value="1"/>
</dbReference>
<dbReference type="OrthoDB" id="846426at2"/>
<gene>
    <name evidence="4" type="ORF">SAMN05421813_10875</name>
</gene>
<dbReference type="InterPro" id="IPR050087">
    <property type="entry name" value="AON_synthase_class-II"/>
</dbReference>
<dbReference type="InterPro" id="IPR015421">
    <property type="entry name" value="PyrdxlP-dep_Trfase_major"/>
</dbReference>
<dbReference type="AlphaFoldDB" id="A0A1G9RM08"/>
<organism evidence="4 5">
    <name type="scientific">Daejeonella rubra</name>
    <dbReference type="NCBI Taxonomy" id="990371"/>
    <lineage>
        <taxon>Bacteria</taxon>
        <taxon>Pseudomonadati</taxon>
        <taxon>Bacteroidota</taxon>
        <taxon>Sphingobacteriia</taxon>
        <taxon>Sphingobacteriales</taxon>
        <taxon>Sphingobacteriaceae</taxon>
        <taxon>Daejeonella</taxon>
    </lineage>
</organism>
<sequence length="340" mass="37155">MDTGSTSTLFFGGTAYLGMPGNESFRQLVIKGMELYGVNHGASRNNNITLDIFSIAEKTAAKRFEAEDAIIVSSGYLAAQLVVQQYFASHQLIYAPETHPALWLGIPAAPKMKFSDWVEQVIVQINSSDLPSLIISNSLNNLIPEIYDFNWLHRIDPHKRVIILVDDSHGIGIVGDQGQGAYSRIPVLPNVQKIVIASMAKALGVDAGLILGNFSMIEQFRSSPVYAGSSPPSPGMLYAFVNSEEIYKNELKKLRMNLRLFTDLLNAGSGLFFINDFPVFLLKDDAAASVLLKNGINISSFPYPDPKGKSLNRIVLSSNHQREDLEILANAINGANAPKG</sequence>
<comment type="cofactor">
    <cofactor evidence="1">
        <name>pyridoxal 5'-phosphate</name>
        <dbReference type="ChEBI" id="CHEBI:597326"/>
    </cofactor>
</comment>
<keyword evidence="2" id="KW-0808">Transferase</keyword>
<dbReference type="Gene3D" id="3.90.1150.10">
    <property type="entry name" value="Aspartate Aminotransferase, domain 1"/>
    <property type="match status" value="1"/>
</dbReference>
<name>A0A1G9RM08_9SPHI</name>
<evidence type="ECO:0000256" key="1">
    <source>
        <dbReference type="ARBA" id="ARBA00001933"/>
    </source>
</evidence>
<dbReference type="PANTHER" id="PTHR13693">
    <property type="entry name" value="CLASS II AMINOTRANSFERASE/8-AMINO-7-OXONONANOATE SYNTHASE"/>
    <property type="match status" value="1"/>
</dbReference>
<keyword evidence="5" id="KW-1185">Reference proteome</keyword>
<evidence type="ECO:0000259" key="3">
    <source>
        <dbReference type="Pfam" id="PF00155"/>
    </source>
</evidence>